<dbReference type="GO" id="GO:0020037">
    <property type="term" value="F:heme binding"/>
    <property type="evidence" value="ECO:0007669"/>
    <property type="project" value="InterPro"/>
</dbReference>
<evidence type="ECO:0008006" key="11">
    <source>
        <dbReference type="Google" id="ProtNLM"/>
    </source>
</evidence>
<keyword evidence="4" id="KW-0560">Oxidoreductase</keyword>
<dbReference type="InterPro" id="IPR001128">
    <property type="entry name" value="Cyt_P450"/>
</dbReference>
<dbReference type="GO" id="GO:0016705">
    <property type="term" value="F:oxidoreductase activity, acting on paired donors, with incorporation or reduction of molecular oxygen"/>
    <property type="evidence" value="ECO:0007669"/>
    <property type="project" value="InterPro"/>
</dbReference>
<evidence type="ECO:0000313" key="9">
    <source>
        <dbReference type="EMBL" id="VEU36549.1"/>
    </source>
</evidence>
<gene>
    <name evidence="9" type="ORF">PSNMU_V1.4_AUG-EV-PASAV3_0032550</name>
</gene>
<feature type="region of interest" description="Disordered" evidence="8">
    <location>
        <begin position="384"/>
        <end position="403"/>
    </location>
</feature>
<evidence type="ECO:0000256" key="4">
    <source>
        <dbReference type="ARBA" id="ARBA00023002"/>
    </source>
</evidence>
<feature type="compositionally biased region" description="Basic and acidic residues" evidence="8">
    <location>
        <begin position="577"/>
        <end position="601"/>
    </location>
</feature>
<dbReference type="InterPro" id="IPR050196">
    <property type="entry name" value="Cytochrome_P450_Monoox"/>
</dbReference>
<dbReference type="InterPro" id="IPR036396">
    <property type="entry name" value="Cyt_P450_sf"/>
</dbReference>
<dbReference type="PRINTS" id="PR00385">
    <property type="entry name" value="P450"/>
</dbReference>
<dbReference type="InterPro" id="IPR002401">
    <property type="entry name" value="Cyt_P450_E_grp-I"/>
</dbReference>
<reference evidence="9 10" key="1">
    <citation type="submission" date="2019-01" db="EMBL/GenBank/DDBJ databases">
        <authorList>
            <person name="Ferrante I. M."/>
        </authorList>
    </citation>
    <scope>NUCLEOTIDE SEQUENCE [LARGE SCALE GENOMIC DNA]</scope>
    <source>
        <strain evidence="9 10">B856</strain>
    </source>
</reference>
<dbReference type="PANTHER" id="PTHR24291">
    <property type="entry name" value="CYTOCHROME P450 FAMILY 4"/>
    <property type="match status" value="1"/>
</dbReference>
<comment type="cofactor">
    <cofactor evidence="7">
        <name>heme</name>
        <dbReference type="ChEBI" id="CHEBI:30413"/>
    </cofactor>
</comment>
<dbReference type="GO" id="GO:0005506">
    <property type="term" value="F:iron ion binding"/>
    <property type="evidence" value="ECO:0007669"/>
    <property type="project" value="InterPro"/>
</dbReference>
<name>A0A448Z3L3_9STRA</name>
<dbReference type="Proteomes" id="UP000291116">
    <property type="component" value="Unassembled WGS sequence"/>
</dbReference>
<keyword evidence="2 7" id="KW-0349">Heme</keyword>
<dbReference type="GO" id="GO:0004497">
    <property type="term" value="F:monooxygenase activity"/>
    <property type="evidence" value="ECO:0007669"/>
    <property type="project" value="UniProtKB-KW"/>
</dbReference>
<dbReference type="PRINTS" id="PR00463">
    <property type="entry name" value="EP450I"/>
</dbReference>
<proteinExistence type="inferred from homology"/>
<dbReference type="AlphaFoldDB" id="A0A448Z3L3"/>
<evidence type="ECO:0000256" key="8">
    <source>
        <dbReference type="SAM" id="MobiDB-lite"/>
    </source>
</evidence>
<keyword evidence="6" id="KW-0503">Monooxygenase</keyword>
<dbReference type="SUPFAM" id="SSF48264">
    <property type="entry name" value="Cytochrome P450"/>
    <property type="match status" value="1"/>
</dbReference>
<dbReference type="Gene3D" id="1.10.630.10">
    <property type="entry name" value="Cytochrome P450"/>
    <property type="match status" value="2"/>
</dbReference>
<evidence type="ECO:0000313" key="10">
    <source>
        <dbReference type="Proteomes" id="UP000291116"/>
    </source>
</evidence>
<feature type="region of interest" description="Disordered" evidence="8">
    <location>
        <begin position="573"/>
        <end position="619"/>
    </location>
</feature>
<organism evidence="9 10">
    <name type="scientific">Pseudo-nitzschia multistriata</name>
    <dbReference type="NCBI Taxonomy" id="183589"/>
    <lineage>
        <taxon>Eukaryota</taxon>
        <taxon>Sar</taxon>
        <taxon>Stramenopiles</taxon>
        <taxon>Ochrophyta</taxon>
        <taxon>Bacillariophyta</taxon>
        <taxon>Bacillariophyceae</taxon>
        <taxon>Bacillariophycidae</taxon>
        <taxon>Bacillariales</taxon>
        <taxon>Bacillariaceae</taxon>
        <taxon>Pseudo-nitzschia</taxon>
    </lineage>
</organism>
<dbReference type="PANTHER" id="PTHR24291:SF50">
    <property type="entry name" value="BIFUNCTIONAL ALBAFLAVENONE MONOOXYGENASE_TERPENE SYNTHASE"/>
    <property type="match status" value="1"/>
</dbReference>
<keyword evidence="3 7" id="KW-0479">Metal-binding</keyword>
<dbReference type="OrthoDB" id="47084at2759"/>
<keyword evidence="5 7" id="KW-0408">Iron</keyword>
<feature type="compositionally biased region" description="Basic residues" evidence="8">
    <location>
        <begin position="221"/>
        <end position="233"/>
    </location>
</feature>
<evidence type="ECO:0000256" key="6">
    <source>
        <dbReference type="ARBA" id="ARBA00023033"/>
    </source>
</evidence>
<feature type="binding site" description="axial binding residue" evidence="7">
    <location>
        <position position="636"/>
    </location>
    <ligand>
        <name>heme</name>
        <dbReference type="ChEBI" id="CHEBI:30413"/>
    </ligand>
    <ligandPart>
        <name>Fe</name>
        <dbReference type="ChEBI" id="CHEBI:18248"/>
    </ligandPart>
</feature>
<evidence type="ECO:0000256" key="2">
    <source>
        <dbReference type="ARBA" id="ARBA00022617"/>
    </source>
</evidence>
<protein>
    <recommendedName>
        <fullName evidence="11">Cytochrome P450</fullName>
    </recommendedName>
</protein>
<sequence>MECAREYSIDHEGTMPSSPLAEAARSCAYHYDYDRDPNDEFPKARPHLLLLRCLLFLALGTWLYRRAKKDLTEKLNRKEVVPGFPSSPGAHWIAGHLMTLRTTEGGFVRGYEKVYMDHCDPKTGMGSFWFFNIPTVSLLKGADAAKVMRSSSYRKQLWLVTKHTRQFLGSRTILALMKKEWRCYRNAVHKSFTAEVVRQSRPYIYKIADTLADSLAEEHHRKNAKQRKRRRKGFTPVTKTTVSDASGNANTGTTEDESIISDDEFGETSIRISSPHVNQISDGQDSNVRKVLPLMKMATIDVFGAVALRSNGVDFGCTRNLEMSPLASAFEHLTTEFTHRLKRPWDPLTFLYEIPTEANRNYKRQRDTIRVFIQDQISLARKRIASTTEGGDRSSSSSSSRQHDLLSNLISVADAETTKADPGGTPIRDSAHDEALGDIVMTLLFGGYDTTSICLSYALYLLAKNPAKKRKLLEEVDAVLGAYYERDQPNGTLPPGPDELPYTKAVVLESLRLFPSVPSTARTIEKPTTIGGGSVTLQEGQMVMLPIWSIQRSEMNYPRPNDMIPERWVRRTAGHRNNGDGDKHPKSRWEVRPEDDRRPTGETRAPQPKTGDGDSGSVPPANREAFCAFAAGARNCVGKNLAVEETVVLLACLARRLVFDLVDEDYEVVPSIMAVVQQPEDGLPMRVTPRATQTAASKRGASAAATAAV</sequence>
<comment type="similarity">
    <text evidence="1">Belongs to the cytochrome P450 family.</text>
</comment>
<evidence type="ECO:0000256" key="1">
    <source>
        <dbReference type="ARBA" id="ARBA00010617"/>
    </source>
</evidence>
<feature type="region of interest" description="Disordered" evidence="8">
    <location>
        <begin position="218"/>
        <end position="260"/>
    </location>
</feature>
<feature type="compositionally biased region" description="Polar residues" evidence="8">
    <location>
        <begin position="237"/>
        <end position="253"/>
    </location>
</feature>
<keyword evidence="10" id="KW-1185">Reference proteome</keyword>
<accession>A0A448Z3L3</accession>
<dbReference type="Pfam" id="PF00067">
    <property type="entry name" value="p450"/>
    <property type="match status" value="1"/>
</dbReference>
<evidence type="ECO:0000256" key="5">
    <source>
        <dbReference type="ARBA" id="ARBA00023004"/>
    </source>
</evidence>
<evidence type="ECO:0000256" key="3">
    <source>
        <dbReference type="ARBA" id="ARBA00022723"/>
    </source>
</evidence>
<dbReference type="EMBL" id="CAACVS010000093">
    <property type="protein sequence ID" value="VEU36549.1"/>
    <property type="molecule type" value="Genomic_DNA"/>
</dbReference>
<evidence type="ECO:0000256" key="7">
    <source>
        <dbReference type="PIRSR" id="PIRSR602401-1"/>
    </source>
</evidence>